<dbReference type="SMART" id="SM00347">
    <property type="entry name" value="HTH_MARR"/>
    <property type="match status" value="1"/>
</dbReference>
<dbReference type="Pfam" id="PF12802">
    <property type="entry name" value="MarR_2"/>
    <property type="match status" value="1"/>
</dbReference>
<organism evidence="5 6">
    <name type="scientific">Gordonia defluvii</name>
    <dbReference type="NCBI Taxonomy" id="283718"/>
    <lineage>
        <taxon>Bacteria</taxon>
        <taxon>Bacillati</taxon>
        <taxon>Actinomycetota</taxon>
        <taxon>Actinomycetes</taxon>
        <taxon>Mycobacteriales</taxon>
        <taxon>Gordoniaceae</taxon>
        <taxon>Gordonia</taxon>
    </lineage>
</organism>
<dbReference type="InterPro" id="IPR000835">
    <property type="entry name" value="HTH_MarR-typ"/>
</dbReference>
<evidence type="ECO:0000256" key="2">
    <source>
        <dbReference type="ARBA" id="ARBA00023125"/>
    </source>
</evidence>
<dbReference type="PROSITE" id="PS01117">
    <property type="entry name" value="HTH_MARR_1"/>
    <property type="match status" value="1"/>
</dbReference>
<reference evidence="6" key="1">
    <citation type="journal article" date="2019" name="Int. J. Syst. Evol. Microbiol.">
        <title>The Global Catalogue of Microorganisms (GCM) 10K type strain sequencing project: providing services to taxonomists for standard genome sequencing and annotation.</title>
        <authorList>
            <consortium name="The Broad Institute Genomics Platform"/>
            <consortium name="The Broad Institute Genome Sequencing Center for Infectious Disease"/>
            <person name="Wu L."/>
            <person name="Ma J."/>
        </authorList>
    </citation>
    <scope>NUCLEOTIDE SEQUENCE [LARGE SCALE GENOMIC DNA]</scope>
    <source>
        <strain evidence="6">JCM 14234</strain>
    </source>
</reference>
<evidence type="ECO:0000259" key="4">
    <source>
        <dbReference type="SMART" id="SM00347"/>
    </source>
</evidence>
<dbReference type="Gene3D" id="1.10.10.10">
    <property type="entry name" value="Winged helix-like DNA-binding domain superfamily/Winged helix DNA-binding domain"/>
    <property type="match status" value="1"/>
</dbReference>
<dbReference type="RefSeq" id="WP_344716470.1">
    <property type="nucleotide sequence ID" value="NZ_BAAAVS010000019.1"/>
</dbReference>
<keyword evidence="1" id="KW-0805">Transcription regulation</keyword>
<evidence type="ECO:0000256" key="3">
    <source>
        <dbReference type="ARBA" id="ARBA00023163"/>
    </source>
</evidence>
<comment type="caution">
    <text evidence="5">The sequence shown here is derived from an EMBL/GenBank/DDBJ whole genome shotgun (WGS) entry which is preliminary data.</text>
</comment>
<dbReference type="EMBL" id="BAAAVS010000019">
    <property type="protein sequence ID" value="GAA3032531.1"/>
    <property type="molecule type" value="Genomic_DNA"/>
</dbReference>
<keyword evidence="3" id="KW-0804">Transcription</keyword>
<name>A0ABP6L4F7_9ACTN</name>
<dbReference type="InterPro" id="IPR023187">
    <property type="entry name" value="Tscrpt_reg_MarR-type_CS"/>
</dbReference>
<keyword evidence="2" id="KW-0238">DNA-binding</keyword>
<feature type="domain" description="HTH marR-type" evidence="4">
    <location>
        <begin position="29"/>
        <end position="127"/>
    </location>
</feature>
<evidence type="ECO:0000313" key="5">
    <source>
        <dbReference type="EMBL" id="GAA3032531.1"/>
    </source>
</evidence>
<sequence>MAQIADVAMPFLLMSAFRGLVDAVHARLDEAGFAGVRATHGFAMQAIGEGCTSVELGARLGVSKQAAAKTAAALAAMGLITREPGVIDRRERILRPTAHGSEMLAVSAAAFAREVGQWRARVGDRRVDATLATLAAAPRGQRSPTDLSDWG</sequence>
<keyword evidence="6" id="KW-1185">Reference proteome</keyword>
<protein>
    <submittedName>
        <fullName evidence="5">MarR family winged helix-turn-helix transcriptional regulator</fullName>
    </submittedName>
</protein>
<evidence type="ECO:0000256" key="1">
    <source>
        <dbReference type="ARBA" id="ARBA00023015"/>
    </source>
</evidence>
<dbReference type="InterPro" id="IPR036388">
    <property type="entry name" value="WH-like_DNA-bd_sf"/>
</dbReference>
<evidence type="ECO:0000313" key="6">
    <source>
        <dbReference type="Proteomes" id="UP001501035"/>
    </source>
</evidence>
<accession>A0ABP6L4F7</accession>
<dbReference type="InterPro" id="IPR036390">
    <property type="entry name" value="WH_DNA-bd_sf"/>
</dbReference>
<proteinExistence type="predicted"/>
<gene>
    <name evidence="5" type="ORF">GCM10010528_12110</name>
</gene>
<dbReference type="Proteomes" id="UP001501035">
    <property type="component" value="Unassembled WGS sequence"/>
</dbReference>
<dbReference type="SUPFAM" id="SSF46785">
    <property type="entry name" value="Winged helix' DNA-binding domain"/>
    <property type="match status" value="1"/>
</dbReference>